<dbReference type="AlphaFoldDB" id="A0A7C8BUF2"/>
<keyword evidence="7" id="KW-0234">DNA repair</keyword>
<dbReference type="PANTHER" id="PTHR10815">
    <property type="entry name" value="METHYLATED-DNA--PROTEIN-CYSTEINE METHYLTRANSFERASE"/>
    <property type="match status" value="1"/>
</dbReference>
<dbReference type="GO" id="GO:0003908">
    <property type="term" value="F:methylated-DNA-[protein]-cysteine S-methyltransferase activity"/>
    <property type="evidence" value="ECO:0007669"/>
    <property type="project" value="UniProtKB-EC"/>
</dbReference>
<sequence length="291" mass="30387">MDHDTIAPTTVTARPAVHPVADEPVDGQTCDRPDRTSVLADTVVPSPLGPLLIAATERGVVRVAFATEGVDPVIEELVARLTPDTIESVPPVDPAAAGRPGPDTAVRRRDRGAPGLAVGLPDPWLADRDAPHASALRTLDETALELREYFSGDRRAFAVAVDDVLSHGFALEVRRELRRIPYGETASYAAIAARTGRPRAVRAVGSGCSGNPVPIIVPCHRVVRSDGSLGGYRGGMPAKALLQRLERETLAGRPPVGAPRAARATTGATGHRPTPADAPAPAQPSATGDRG</sequence>
<keyword evidence="4 11" id="KW-0489">Methyltransferase</keyword>
<feature type="region of interest" description="Disordered" evidence="9">
    <location>
        <begin position="250"/>
        <end position="291"/>
    </location>
</feature>
<dbReference type="Pfam" id="PF01035">
    <property type="entry name" value="DNA_binding_1"/>
    <property type="match status" value="1"/>
</dbReference>
<keyword evidence="6" id="KW-0227">DNA damage</keyword>
<dbReference type="CDD" id="cd06445">
    <property type="entry name" value="ATase"/>
    <property type="match status" value="1"/>
</dbReference>
<comment type="caution">
    <text evidence="11">The sequence shown here is derived from an EMBL/GenBank/DDBJ whole genome shotgun (WGS) entry which is preliminary data.</text>
</comment>
<dbReference type="Gene3D" id="1.10.10.10">
    <property type="entry name" value="Winged helix-like DNA-binding domain superfamily/Winged helix DNA-binding domain"/>
    <property type="match status" value="1"/>
</dbReference>
<evidence type="ECO:0000256" key="6">
    <source>
        <dbReference type="ARBA" id="ARBA00022763"/>
    </source>
</evidence>
<dbReference type="InterPro" id="IPR036631">
    <property type="entry name" value="MGMT_N_sf"/>
</dbReference>
<evidence type="ECO:0000256" key="7">
    <source>
        <dbReference type="ARBA" id="ARBA00023204"/>
    </source>
</evidence>
<comment type="catalytic activity">
    <reaction evidence="8">
        <text>a 6-O-methyl-2'-deoxyguanosine in DNA + L-cysteinyl-[protein] = S-methyl-L-cysteinyl-[protein] + a 2'-deoxyguanosine in DNA</text>
        <dbReference type="Rhea" id="RHEA:24000"/>
        <dbReference type="Rhea" id="RHEA-COMP:10131"/>
        <dbReference type="Rhea" id="RHEA-COMP:10132"/>
        <dbReference type="Rhea" id="RHEA-COMP:11367"/>
        <dbReference type="Rhea" id="RHEA-COMP:11368"/>
        <dbReference type="ChEBI" id="CHEBI:29950"/>
        <dbReference type="ChEBI" id="CHEBI:82612"/>
        <dbReference type="ChEBI" id="CHEBI:85445"/>
        <dbReference type="ChEBI" id="CHEBI:85448"/>
        <dbReference type="EC" id="2.1.1.63"/>
    </reaction>
</comment>
<name>A0A7C8BUF2_9MICO</name>
<dbReference type="Proteomes" id="UP000481339">
    <property type="component" value="Unassembled WGS sequence"/>
</dbReference>
<proteinExistence type="inferred from homology"/>
<dbReference type="GO" id="GO:0006281">
    <property type="term" value="P:DNA repair"/>
    <property type="evidence" value="ECO:0007669"/>
    <property type="project" value="UniProtKB-KW"/>
</dbReference>
<evidence type="ECO:0000256" key="9">
    <source>
        <dbReference type="SAM" id="MobiDB-lite"/>
    </source>
</evidence>
<keyword evidence="5 11" id="KW-0808">Transferase</keyword>
<evidence type="ECO:0000256" key="5">
    <source>
        <dbReference type="ARBA" id="ARBA00022679"/>
    </source>
</evidence>
<reference evidence="11 12" key="1">
    <citation type="submission" date="2019-09" db="EMBL/GenBank/DDBJ databases">
        <title>Phylogeny of genus Pseudoclavibacter and closely related genus.</title>
        <authorList>
            <person name="Li Y."/>
        </authorList>
    </citation>
    <scope>NUCLEOTIDE SEQUENCE [LARGE SCALE GENOMIC DNA]</scope>
    <source>
        <strain evidence="11 12">JCM 16921</strain>
    </source>
</reference>
<dbReference type="SUPFAM" id="SSF46767">
    <property type="entry name" value="Methylated DNA-protein cysteine methyltransferase, C-terminal domain"/>
    <property type="match status" value="1"/>
</dbReference>
<protein>
    <recommendedName>
        <fullName evidence="3">methylated-DNA--[protein]-cysteine S-methyltransferase</fullName>
        <ecNumber evidence="3">2.1.1.63</ecNumber>
    </recommendedName>
</protein>
<evidence type="ECO:0000256" key="2">
    <source>
        <dbReference type="ARBA" id="ARBA00008711"/>
    </source>
</evidence>
<feature type="region of interest" description="Disordered" evidence="9">
    <location>
        <begin position="86"/>
        <end position="113"/>
    </location>
</feature>
<gene>
    <name evidence="11" type="ORF">F8O02_05420</name>
</gene>
<feature type="domain" description="Methylated-DNA-[protein]-cysteine S-methyltransferase DNA binding" evidence="10">
    <location>
        <begin position="169"/>
        <end position="247"/>
    </location>
</feature>
<evidence type="ECO:0000256" key="3">
    <source>
        <dbReference type="ARBA" id="ARBA00011918"/>
    </source>
</evidence>
<evidence type="ECO:0000256" key="8">
    <source>
        <dbReference type="ARBA" id="ARBA00049348"/>
    </source>
</evidence>
<organism evidence="11 12">
    <name type="scientific">Pseudoclavibacter caeni</name>
    <dbReference type="NCBI Taxonomy" id="908846"/>
    <lineage>
        <taxon>Bacteria</taxon>
        <taxon>Bacillati</taxon>
        <taxon>Actinomycetota</taxon>
        <taxon>Actinomycetes</taxon>
        <taxon>Micrococcales</taxon>
        <taxon>Microbacteriaceae</taxon>
        <taxon>Pseudoclavibacter</taxon>
    </lineage>
</organism>
<evidence type="ECO:0000256" key="4">
    <source>
        <dbReference type="ARBA" id="ARBA00022603"/>
    </source>
</evidence>
<dbReference type="PROSITE" id="PS00374">
    <property type="entry name" value="MGMT"/>
    <property type="match status" value="1"/>
</dbReference>
<dbReference type="NCBIfam" id="TIGR00589">
    <property type="entry name" value="ogt"/>
    <property type="match status" value="1"/>
</dbReference>
<evidence type="ECO:0000259" key="10">
    <source>
        <dbReference type="Pfam" id="PF01035"/>
    </source>
</evidence>
<evidence type="ECO:0000256" key="1">
    <source>
        <dbReference type="ARBA" id="ARBA00001286"/>
    </source>
</evidence>
<dbReference type="InterPro" id="IPR036388">
    <property type="entry name" value="WH-like_DNA-bd_sf"/>
</dbReference>
<evidence type="ECO:0000313" key="12">
    <source>
        <dbReference type="Proteomes" id="UP000481339"/>
    </source>
</evidence>
<dbReference type="InterPro" id="IPR001497">
    <property type="entry name" value="MethylDNA_cys_MeTrfase_AS"/>
</dbReference>
<dbReference type="InterPro" id="IPR036217">
    <property type="entry name" value="MethylDNA_cys_MeTrfase_DNAb"/>
</dbReference>
<feature type="compositionally biased region" description="Low complexity" evidence="9">
    <location>
        <begin position="251"/>
        <end position="275"/>
    </location>
</feature>
<dbReference type="EMBL" id="WBKA01000003">
    <property type="protein sequence ID" value="KAB1632438.1"/>
    <property type="molecule type" value="Genomic_DNA"/>
</dbReference>
<dbReference type="FunFam" id="1.10.10.10:FF:000214">
    <property type="entry name" value="Methylated-DNA--protein-cysteine methyltransferase"/>
    <property type="match status" value="1"/>
</dbReference>
<comment type="similarity">
    <text evidence="2">Belongs to the MGMT family.</text>
</comment>
<evidence type="ECO:0000313" key="11">
    <source>
        <dbReference type="EMBL" id="KAB1632438.1"/>
    </source>
</evidence>
<dbReference type="InterPro" id="IPR014048">
    <property type="entry name" value="MethylDNA_cys_MeTrfase_DNA-bd"/>
</dbReference>
<dbReference type="Gene3D" id="3.30.160.70">
    <property type="entry name" value="Methylated DNA-protein cysteine methyltransferase domain"/>
    <property type="match status" value="1"/>
</dbReference>
<keyword evidence="12" id="KW-1185">Reference proteome</keyword>
<dbReference type="EC" id="2.1.1.63" evidence="3"/>
<accession>A0A7C8BUF2</accession>
<dbReference type="RefSeq" id="WP_158036216.1">
    <property type="nucleotide sequence ID" value="NZ_BAAAZV010000017.1"/>
</dbReference>
<dbReference type="OrthoDB" id="9802228at2"/>
<dbReference type="PANTHER" id="PTHR10815:SF5">
    <property type="entry name" value="METHYLATED-DNA--PROTEIN-CYSTEINE METHYLTRANSFERASE"/>
    <property type="match status" value="1"/>
</dbReference>
<dbReference type="SUPFAM" id="SSF53155">
    <property type="entry name" value="Methylated DNA-protein cysteine methyltransferase domain"/>
    <property type="match status" value="1"/>
</dbReference>
<dbReference type="GO" id="GO:0032259">
    <property type="term" value="P:methylation"/>
    <property type="evidence" value="ECO:0007669"/>
    <property type="project" value="UniProtKB-KW"/>
</dbReference>
<comment type="catalytic activity">
    <reaction evidence="1">
        <text>a 4-O-methyl-thymidine in DNA + L-cysteinyl-[protein] = a thymidine in DNA + S-methyl-L-cysteinyl-[protein]</text>
        <dbReference type="Rhea" id="RHEA:53428"/>
        <dbReference type="Rhea" id="RHEA-COMP:10131"/>
        <dbReference type="Rhea" id="RHEA-COMP:10132"/>
        <dbReference type="Rhea" id="RHEA-COMP:13555"/>
        <dbReference type="Rhea" id="RHEA-COMP:13556"/>
        <dbReference type="ChEBI" id="CHEBI:29950"/>
        <dbReference type="ChEBI" id="CHEBI:82612"/>
        <dbReference type="ChEBI" id="CHEBI:137386"/>
        <dbReference type="ChEBI" id="CHEBI:137387"/>
        <dbReference type="EC" id="2.1.1.63"/>
    </reaction>
</comment>